<dbReference type="InterPro" id="IPR008628">
    <property type="entry name" value="GPP34-like"/>
</dbReference>
<dbReference type="PANTHER" id="PTHR12704">
    <property type="entry name" value="TRANS-GOLGI PROTEIN GMX33"/>
    <property type="match status" value="1"/>
</dbReference>
<evidence type="ECO:0000313" key="6">
    <source>
        <dbReference type="Proteomes" id="UP000323521"/>
    </source>
</evidence>
<gene>
    <name evidence="5" type="ORF">DCMF_27150</name>
</gene>
<dbReference type="RefSeq" id="WP_148137331.1">
    <property type="nucleotide sequence ID" value="NZ_CP017634.1"/>
</dbReference>
<protein>
    <recommendedName>
        <fullName evidence="7">GPP34 family phosphoprotein</fullName>
    </recommendedName>
</protein>
<evidence type="ECO:0000256" key="4">
    <source>
        <dbReference type="ARBA" id="ARBA00023136"/>
    </source>
</evidence>
<dbReference type="GO" id="GO:0043001">
    <property type="term" value="P:Golgi to plasma membrane protein transport"/>
    <property type="evidence" value="ECO:0007669"/>
    <property type="project" value="TreeGrafter"/>
</dbReference>
<keyword evidence="3" id="KW-0446">Lipid-binding</keyword>
<dbReference type="GO" id="GO:0070273">
    <property type="term" value="F:phosphatidylinositol-4-phosphate binding"/>
    <property type="evidence" value="ECO:0007669"/>
    <property type="project" value="InterPro"/>
</dbReference>
<accession>A0A3G1KZU8</accession>
<sequence>MLILPELLLLIALHDEKGTILSPAATSINYGLAGAVIMELALRKKVELRDKKITVVDDSSTGDSVLDQALYNMKSQGKSKKPGYWVNKLSGQMTIKDFMTDRLVEKGIIRVEEHKILWIFDSPRYPMKDPLEEREIREQIRKIVLHGDSAEPRTAVLIGLVNACRLTNEIFSKEERKEAQIRIKEIIKKDILSKAVADTVAAIEAAVMVAIFSAAAASPTNS</sequence>
<dbReference type="PANTHER" id="PTHR12704:SF2">
    <property type="entry name" value="GOLGI PHOSPHOPROTEIN 3 HOMOLOG SAURON"/>
    <property type="match status" value="1"/>
</dbReference>
<dbReference type="AlphaFoldDB" id="A0A3G1KZU8"/>
<keyword evidence="6" id="KW-1185">Reference proteome</keyword>
<evidence type="ECO:0000256" key="1">
    <source>
        <dbReference type="ARBA" id="ARBA00004255"/>
    </source>
</evidence>
<dbReference type="KEGG" id="fwa:DCMF_27150"/>
<reference evidence="5 6" key="1">
    <citation type="submission" date="2016-10" db="EMBL/GenBank/DDBJ databases">
        <title>Complete Genome Sequence of Peptococcaceae strain DCMF.</title>
        <authorList>
            <person name="Edwards R.J."/>
            <person name="Holland S.I."/>
            <person name="Deshpande N.P."/>
            <person name="Wong Y.K."/>
            <person name="Ertan H."/>
            <person name="Manefield M."/>
            <person name="Russell T.L."/>
            <person name="Lee M.J."/>
        </authorList>
    </citation>
    <scope>NUCLEOTIDE SEQUENCE [LARGE SCALE GENOMIC DNA]</scope>
    <source>
        <strain evidence="5 6">DCMF</strain>
    </source>
</reference>
<dbReference type="GO" id="GO:0048194">
    <property type="term" value="P:Golgi vesicle budding"/>
    <property type="evidence" value="ECO:0007669"/>
    <property type="project" value="TreeGrafter"/>
</dbReference>
<organism evidence="5 6">
    <name type="scientific">Formimonas warabiya</name>
    <dbReference type="NCBI Taxonomy" id="1761012"/>
    <lineage>
        <taxon>Bacteria</taxon>
        <taxon>Bacillati</taxon>
        <taxon>Bacillota</taxon>
        <taxon>Clostridia</taxon>
        <taxon>Eubacteriales</taxon>
        <taxon>Peptococcaceae</taxon>
        <taxon>Candidatus Formimonas</taxon>
    </lineage>
</organism>
<dbReference type="GO" id="GO:0012505">
    <property type="term" value="C:endomembrane system"/>
    <property type="evidence" value="ECO:0007669"/>
    <property type="project" value="UniProtKB-ARBA"/>
</dbReference>
<dbReference type="EMBL" id="CP017634">
    <property type="protein sequence ID" value="ATW27940.1"/>
    <property type="molecule type" value="Genomic_DNA"/>
</dbReference>
<dbReference type="Pfam" id="PF05719">
    <property type="entry name" value="GPP34"/>
    <property type="match status" value="1"/>
</dbReference>
<proteinExistence type="predicted"/>
<dbReference type="OrthoDB" id="1808687at2"/>
<dbReference type="Gene3D" id="1.10.3630.10">
    <property type="entry name" value="yeast vps74-n-term truncation variant domain like"/>
    <property type="match status" value="1"/>
</dbReference>
<dbReference type="InterPro" id="IPR038261">
    <property type="entry name" value="GPP34-like_sf"/>
</dbReference>
<dbReference type="Proteomes" id="UP000323521">
    <property type="component" value="Chromosome"/>
</dbReference>
<dbReference type="GO" id="GO:0005829">
    <property type="term" value="C:cytosol"/>
    <property type="evidence" value="ECO:0007669"/>
    <property type="project" value="TreeGrafter"/>
</dbReference>
<comment type="subcellular location">
    <subcellularLocation>
        <location evidence="1">Golgi apparatus membrane</location>
        <topology evidence="1">Peripheral membrane protein</topology>
        <orientation evidence="1">Cytoplasmic side</orientation>
    </subcellularLocation>
</comment>
<evidence type="ECO:0000313" key="5">
    <source>
        <dbReference type="EMBL" id="ATW27940.1"/>
    </source>
</evidence>
<dbReference type="GO" id="GO:0007030">
    <property type="term" value="P:Golgi organization"/>
    <property type="evidence" value="ECO:0007669"/>
    <property type="project" value="TreeGrafter"/>
</dbReference>
<keyword evidence="4" id="KW-0472">Membrane</keyword>
<keyword evidence="2" id="KW-0333">Golgi apparatus</keyword>
<evidence type="ECO:0008006" key="7">
    <source>
        <dbReference type="Google" id="ProtNLM"/>
    </source>
</evidence>
<evidence type="ECO:0000256" key="2">
    <source>
        <dbReference type="ARBA" id="ARBA00023034"/>
    </source>
</evidence>
<dbReference type="GO" id="GO:0006890">
    <property type="term" value="P:retrograde vesicle-mediated transport, Golgi to endoplasmic reticulum"/>
    <property type="evidence" value="ECO:0007669"/>
    <property type="project" value="TreeGrafter"/>
</dbReference>
<evidence type="ECO:0000256" key="3">
    <source>
        <dbReference type="ARBA" id="ARBA00023121"/>
    </source>
</evidence>
<name>A0A3G1KZU8_FORW1</name>